<accession>A0A067SZR7</accession>
<sequence length="442" mass="47714">MSTVPQEDSDFEKKDTESSPSMGEPDSGTATPPRPTFPEGGLSAWSTAFGAFLIQFCAFGYTTSFGVYQDYYVRVHLTNESASAISWIGSVNGFLVVGASLLAGRIHDRGYFYRLLWGGSFLTSFSLFMLSLTKPNHYYQVLLSQGFGAGIGMGMLYVPSMAVLSHYFQRRRSVVMMLVTSGASLGAVVHPLMLNNTLEKIGFPNATRANAGLITGFLLTSCLVMRTRLPPPTTTLDLKKALVKFSKDKAYICCGFGLLFFLAGVYFPIFYLQLDSIKHGLNPNFAFYSLVILNGSSLFGRLASGFLAAIFEIGNLVIIATASCGILIFSMISLSSVVSVVLIAIFYGFFSGIFVALMGPMVANLADDVSEIGLRMGVGFTLAGLGGLIGTPIGGALLTTQYHWWRAAVFSGVMALAGCGMYTAMAIFLRQKRRSKERASTL</sequence>
<evidence type="ECO:0000313" key="6">
    <source>
        <dbReference type="Proteomes" id="UP000027222"/>
    </source>
</evidence>
<keyword evidence="6" id="KW-1185">Reference proteome</keyword>
<keyword evidence="4" id="KW-0472">Membrane</keyword>
<feature type="transmembrane region" description="Helical" evidence="4">
    <location>
        <begin position="250"/>
        <end position="273"/>
    </location>
</feature>
<feature type="transmembrane region" description="Helical" evidence="4">
    <location>
        <begin position="404"/>
        <end position="429"/>
    </location>
</feature>
<dbReference type="PANTHER" id="PTHR11360:SF234">
    <property type="entry name" value="MFS-TYPE TRANSPORTER DBAD-RELATED"/>
    <property type="match status" value="1"/>
</dbReference>
<dbReference type="InterPro" id="IPR011701">
    <property type="entry name" value="MFS"/>
</dbReference>
<dbReference type="Proteomes" id="UP000027222">
    <property type="component" value="Unassembled WGS sequence"/>
</dbReference>
<feature type="transmembrane region" description="Helical" evidence="4">
    <location>
        <begin position="111"/>
        <end position="132"/>
    </location>
</feature>
<evidence type="ECO:0000256" key="1">
    <source>
        <dbReference type="ARBA" id="ARBA00004141"/>
    </source>
</evidence>
<dbReference type="STRING" id="685588.A0A067SZR7"/>
<evidence type="ECO:0000256" key="4">
    <source>
        <dbReference type="SAM" id="Phobius"/>
    </source>
</evidence>
<feature type="region of interest" description="Disordered" evidence="3">
    <location>
        <begin position="1"/>
        <end position="36"/>
    </location>
</feature>
<feature type="transmembrane region" description="Helical" evidence="4">
    <location>
        <begin position="84"/>
        <end position="104"/>
    </location>
</feature>
<dbReference type="SUPFAM" id="SSF103473">
    <property type="entry name" value="MFS general substrate transporter"/>
    <property type="match status" value="1"/>
</dbReference>
<feature type="transmembrane region" description="Helical" evidence="4">
    <location>
        <begin position="209"/>
        <end position="229"/>
    </location>
</feature>
<feature type="transmembrane region" description="Helical" evidence="4">
    <location>
        <begin position="316"/>
        <end position="334"/>
    </location>
</feature>
<dbReference type="InterPro" id="IPR050327">
    <property type="entry name" value="Proton-linked_MCT"/>
</dbReference>
<dbReference type="InterPro" id="IPR036259">
    <property type="entry name" value="MFS_trans_sf"/>
</dbReference>
<dbReference type="PANTHER" id="PTHR11360">
    <property type="entry name" value="MONOCARBOXYLATE TRANSPORTER"/>
    <property type="match status" value="1"/>
</dbReference>
<feature type="transmembrane region" description="Helical" evidence="4">
    <location>
        <begin position="174"/>
        <end position="194"/>
    </location>
</feature>
<evidence type="ECO:0000256" key="3">
    <source>
        <dbReference type="SAM" id="MobiDB-lite"/>
    </source>
</evidence>
<dbReference type="AlphaFoldDB" id="A0A067SZR7"/>
<dbReference type="OrthoDB" id="6499973at2759"/>
<evidence type="ECO:0000256" key="2">
    <source>
        <dbReference type="ARBA" id="ARBA00006727"/>
    </source>
</evidence>
<dbReference type="GO" id="GO:0022857">
    <property type="term" value="F:transmembrane transporter activity"/>
    <property type="evidence" value="ECO:0007669"/>
    <property type="project" value="InterPro"/>
</dbReference>
<dbReference type="EMBL" id="KL142389">
    <property type="protein sequence ID" value="KDR72268.1"/>
    <property type="molecule type" value="Genomic_DNA"/>
</dbReference>
<gene>
    <name evidence="5" type="ORF">GALMADRAFT_253094</name>
</gene>
<keyword evidence="4" id="KW-1133">Transmembrane helix</keyword>
<evidence type="ECO:0008006" key="7">
    <source>
        <dbReference type="Google" id="ProtNLM"/>
    </source>
</evidence>
<comment type="similarity">
    <text evidence="2">Belongs to the major facilitator superfamily. Monocarboxylate porter (TC 2.A.1.13) family.</text>
</comment>
<dbReference type="GO" id="GO:0016020">
    <property type="term" value="C:membrane"/>
    <property type="evidence" value="ECO:0007669"/>
    <property type="project" value="UniProtKB-SubCell"/>
</dbReference>
<proteinExistence type="inferred from homology"/>
<feature type="transmembrane region" description="Helical" evidence="4">
    <location>
        <begin position="378"/>
        <end position="398"/>
    </location>
</feature>
<feature type="transmembrane region" description="Helical" evidence="4">
    <location>
        <begin position="138"/>
        <end position="162"/>
    </location>
</feature>
<reference evidence="6" key="1">
    <citation type="journal article" date="2014" name="Proc. Natl. Acad. Sci. U.S.A.">
        <title>Extensive sampling of basidiomycete genomes demonstrates inadequacy of the white-rot/brown-rot paradigm for wood decay fungi.</title>
        <authorList>
            <person name="Riley R."/>
            <person name="Salamov A.A."/>
            <person name="Brown D.W."/>
            <person name="Nagy L.G."/>
            <person name="Floudas D."/>
            <person name="Held B.W."/>
            <person name="Levasseur A."/>
            <person name="Lombard V."/>
            <person name="Morin E."/>
            <person name="Otillar R."/>
            <person name="Lindquist E.A."/>
            <person name="Sun H."/>
            <person name="LaButti K.M."/>
            <person name="Schmutz J."/>
            <person name="Jabbour D."/>
            <person name="Luo H."/>
            <person name="Baker S.E."/>
            <person name="Pisabarro A.G."/>
            <person name="Walton J.D."/>
            <person name="Blanchette R.A."/>
            <person name="Henrissat B."/>
            <person name="Martin F."/>
            <person name="Cullen D."/>
            <person name="Hibbett D.S."/>
            <person name="Grigoriev I.V."/>
        </authorList>
    </citation>
    <scope>NUCLEOTIDE SEQUENCE [LARGE SCALE GENOMIC DNA]</scope>
    <source>
        <strain evidence="6">CBS 339.88</strain>
    </source>
</reference>
<dbReference type="Pfam" id="PF07690">
    <property type="entry name" value="MFS_1"/>
    <property type="match status" value="1"/>
</dbReference>
<feature type="transmembrane region" description="Helical" evidence="4">
    <location>
        <begin position="340"/>
        <end position="366"/>
    </location>
</feature>
<evidence type="ECO:0000313" key="5">
    <source>
        <dbReference type="EMBL" id="KDR72268.1"/>
    </source>
</evidence>
<feature type="transmembrane region" description="Helical" evidence="4">
    <location>
        <begin position="285"/>
        <end position="304"/>
    </location>
</feature>
<keyword evidence="4" id="KW-0812">Transmembrane</keyword>
<protein>
    <recommendedName>
        <fullName evidence="7">Major facilitator superfamily (MFS) profile domain-containing protein</fullName>
    </recommendedName>
</protein>
<comment type="subcellular location">
    <subcellularLocation>
        <location evidence="1">Membrane</location>
        <topology evidence="1">Multi-pass membrane protein</topology>
    </subcellularLocation>
</comment>
<feature type="transmembrane region" description="Helical" evidence="4">
    <location>
        <begin position="42"/>
        <end position="64"/>
    </location>
</feature>
<organism evidence="5 6">
    <name type="scientific">Galerina marginata (strain CBS 339.88)</name>
    <dbReference type="NCBI Taxonomy" id="685588"/>
    <lineage>
        <taxon>Eukaryota</taxon>
        <taxon>Fungi</taxon>
        <taxon>Dikarya</taxon>
        <taxon>Basidiomycota</taxon>
        <taxon>Agaricomycotina</taxon>
        <taxon>Agaricomycetes</taxon>
        <taxon>Agaricomycetidae</taxon>
        <taxon>Agaricales</taxon>
        <taxon>Agaricineae</taxon>
        <taxon>Strophariaceae</taxon>
        <taxon>Galerina</taxon>
    </lineage>
</organism>
<dbReference type="Gene3D" id="1.20.1250.20">
    <property type="entry name" value="MFS general substrate transporter like domains"/>
    <property type="match status" value="2"/>
</dbReference>
<dbReference type="HOGENOM" id="CLU_001265_1_1_1"/>
<name>A0A067SZR7_GALM3</name>